<feature type="transmembrane region" description="Helical" evidence="2">
    <location>
        <begin position="6"/>
        <end position="29"/>
    </location>
</feature>
<evidence type="ECO:0000256" key="2">
    <source>
        <dbReference type="SAM" id="Phobius"/>
    </source>
</evidence>
<name>A0A1H9G654_9GAMM</name>
<keyword evidence="4" id="KW-1185">Reference proteome</keyword>
<feature type="transmembrane region" description="Helical" evidence="2">
    <location>
        <begin position="41"/>
        <end position="61"/>
    </location>
</feature>
<dbReference type="GO" id="GO:0015385">
    <property type="term" value="F:sodium:proton antiporter activity"/>
    <property type="evidence" value="ECO:0007669"/>
    <property type="project" value="TreeGrafter"/>
</dbReference>
<feature type="transmembrane region" description="Helical" evidence="2">
    <location>
        <begin position="67"/>
        <end position="89"/>
    </location>
</feature>
<dbReference type="PANTHER" id="PTHR34703">
    <property type="entry name" value="ANTIPORTER SUBUNIT MNHG2-RELATED"/>
    <property type="match status" value="1"/>
</dbReference>
<organism evidence="3 4">
    <name type="scientific">Ectothiorhodospira magna</name>
    <dbReference type="NCBI Taxonomy" id="867345"/>
    <lineage>
        <taxon>Bacteria</taxon>
        <taxon>Pseudomonadati</taxon>
        <taxon>Pseudomonadota</taxon>
        <taxon>Gammaproteobacteria</taxon>
        <taxon>Chromatiales</taxon>
        <taxon>Ectothiorhodospiraceae</taxon>
        <taxon>Ectothiorhodospira</taxon>
    </lineage>
</organism>
<gene>
    <name evidence="3" type="ORF">SAMN05421693_13310</name>
</gene>
<keyword evidence="2" id="KW-0812">Transmembrane</keyword>
<keyword evidence="2" id="KW-0472">Membrane</keyword>
<dbReference type="NCBIfam" id="NF009314">
    <property type="entry name" value="PRK12674.1-2"/>
    <property type="match status" value="1"/>
</dbReference>
<sequence length="136" mass="14513">MIEWLVDLVISLFLLTGVGFMFVAALGLLRMPDLPMRLHATTKAGALGGGLLMIAVGIEFFGDVAVAAKAGAVIVFLLLTAPVAAHLIGRAGYFVGVPMWPKTHKDELEGRYDHETQTLMSPPGLADKTQDQQPKG</sequence>
<accession>A0A1H9G654</accession>
<protein>
    <submittedName>
        <fullName evidence="3">Multicomponent Na+:H+ antiporter subunit G</fullName>
    </submittedName>
</protein>
<dbReference type="InterPro" id="IPR005133">
    <property type="entry name" value="PhaG_MnhG_YufB"/>
</dbReference>
<feature type="region of interest" description="Disordered" evidence="1">
    <location>
        <begin position="116"/>
        <end position="136"/>
    </location>
</feature>
<dbReference type="STRING" id="867345.SAMN05421693_13310"/>
<dbReference type="AlphaFoldDB" id="A0A1H9G654"/>
<dbReference type="Proteomes" id="UP000199496">
    <property type="component" value="Unassembled WGS sequence"/>
</dbReference>
<evidence type="ECO:0000256" key="1">
    <source>
        <dbReference type="SAM" id="MobiDB-lite"/>
    </source>
</evidence>
<dbReference type="NCBIfam" id="TIGR01300">
    <property type="entry name" value="CPA3_mnhG_phaG"/>
    <property type="match status" value="1"/>
</dbReference>
<keyword evidence="2" id="KW-1133">Transmembrane helix</keyword>
<dbReference type="PANTHER" id="PTHR34703:SF1">
    <property type="entry name" value="ANTIPORTER SUBUNIT MNHG2-RELATED"/>
    <property type="match status" value="1"/>
</dbReference>
<dbReference type="Pfam" id="PF03334">
    <property type="entry name" value="PhaG_MnhG_YufB"/>
    <property type="match status" value="1"/>
</dbReference>
<proteinExistence type="predicted"/>
<reference evidence="3 4" key="1">
    <citation type="submission" date="2016-10" db="EMBL/GenBank/DDBJ databases">
        <authorList>
            <person name="de Groot N.N."/>
        </authorList>
    </citation>
    <scope>NUCLEOTIDE SEQUENCE [LARGE SCALE GENOMIC DNA]</scope>
    <source>
        <strain evidence="3 4">B7-7</strain>
    </source>
</reference>
<dbReference type="OrthoDB" id="9813804at2"/>
<dbReference type="EMBL" id="FOFO01000033">
    <property type="protein sequence ID" value="SEQ45551.1"/>
    <property type="molecule type" value="Genomic_DNA"/>
</dbReference>
<evidence type="ECO:0000313" key="4">
    <source>
        <dbReference type="Proteomes" id="UP000199496"/>
    </source>
</evidence>
<evidence type="ECO:0000313" key="3">
    <source>
        <dbReference type="EMBL" id="SEQ45551.1"/>
    </source>
</evidence>